<sequence>MTASGFVQYNCGIVAEPVFDQGTGYRSFPTDTPYAALIMQSPDNEASPIESLPAMPMAASTGRPPKRQSVPEGHPLAQSEVTLPYRRSNPSVAPLFASTLTPPGSRSGSPMGRGSPARSTISGSVFGGPAARSLIENASDSPGDPRNLIMKAYVPHVAIYASPDTEELATDKGFKNGLWELLRPFGEQVQGKVTIRDSNGASRSWEDYSVRFTKFGDNIEHPGSNASQGTQSAATNGQAGSASKSKSHYDDVEAVVDSHLSYAEESFLNTPHHGLTRQGLDVEATSPYYSLYLRRLLSGIPVSPHETFAHPVACVIAISSRSPSPIEDLRKLYNDTSTGENRLPVWVDGDYLRYYVLVHDEERDDVTRSLALFDQMKRHLGLHCHLLRLRSTQSAETDDDSIPLPRSDWMSAAEELKDIRNSEEREDFEDPTRYIFESDATAIRTFVREMVTQSIIPTMERHVSLWNDQVASRRRGITGRFMNLSRKWGGFGSSSRNSVVGGSGSSSAYDALGFYRPDASEAIMRKLADFAFMLRDWKLAHSTYDLLRSDFSDAKAWKYHAAANEMAAASLLIMPQNLPSKSRAETIDQMLEAAFYSYYTRCSSPFGALRSLTLGIELLRLRGGSSVDDAVRWGIRLLDSKILGPVGDALMKERLAVCYASKPGVGSGSWGHRKRKSAMWCILGGEAWDLQQKYIQSQRCLNEASRIYSELPHENGVSKFSLANEFVAGLQHQLDEKLDVDDGNGGDESPSQDVEEVLVEESETMDFRSRRTSMMGRGGAPVASLETAPLHEVASPVKEKGDGSVQDEFG</sequence>
<feature type="compositionally biased region" description="Polar residues" evidence="1">
    <location>
        <begin position="224"/>
        <end position="244"/>
    </location>
</feature>
<dbReference type="Proteomes" id="UP000699042">
    <property type="component" value="Unassembled WGS sequence"/>
</dbReference>
<feature type="region of interest" description="Disordered" evidence="1">
    <location>
        <begin position="93"/>
        <end position="125"/>
    </location>
</feature>
<dbReference type="PANTHER" id="PTHR12975:SF6">
    <property type="entry name" value="TRAFFICKING PROTEIN PARTICLE COMPLEX SUBUNIT 8"/>
    <property type="match status" value="1"/>
</dbReference>
<feature type="region of interest" description="Disordered" evidence="1">
    <location>
        <begin position="737"/>
        <end position="810"/>
    </location>
</feature>
<comment type="caution">
    <text evidence="2">The sequence shown here is derived from an EMBL/GenBank/DDBJ whole genome shotgun (WGS) entry which is preliminary data.</text>
</comment>
<name>A0A9P7R5X5_9PEZI</name>
<organism evidence="2 3">
    <name type="scientific">Colletotrichum scovillei</name>
    <dbReference type="NCBI Taxonomy" id="1209932"/>
    <lineage>
        <taxon>Eukaryota</taxon>
        <taxon>Fungi</taxon>
        <taxon>Dikarya</taxon>
        <taxon>Ascomycota</taxon>
        <taxon>Pezizomycotina</taxon>
        <taxon>Sordariomycetes</taxon>
        <taxon>Hypocreomycetidae</taxon>
        <taxon>Glomerellales</taxon>
        <taxon>Glomerellaceae</taxon>
        <taxon>Colletotrichum</taxon>
        <taxon>Colletotrichum acutatum species complex</taxon>
    </lineage>
</organism>
<evidence type="ECO:0000256" key="1">
    <source>
        <dbReference type="SAM" id="MobiDB-lite"/>
    </source>
</evidence>
<feature type="compositionally biased region" description="Acidic residues" evidence="1">
    <location>
        <begin position="753"/>
        <end position="764"/>
    </location>
</feature>
<evidence type="ECO:0000313" key="2">
    <source>
        <dbReference type="EMBL" id="KAG7048319.1"/>
    </source>
</evidence>
<protein>
    <submittedName>
        <fullName evidence="2">TRAPP complex protein TRS85</fullName>
    </submittedName>
</protein>
<dbReference type="InterPro" id="IPR024420">
    <property type="entry name" value="TRAPP_III_complex_Trs85"/>
</dbReference>
<feature type="compositionally biased region" description="Low complexity" evidence="1">
    <location>
        <begin position="102"/>
        <end position="119"/>
    </location>
</feature>
<dbReference type="GO" id="GO:1990072">
    <property type="term" value="C:TRAPPIII protein complex"/>
    <property type="evidence" value="ECO:0007669"/>
    <property type="project" value="TreeGrafter"/>
</dbReference>
<dbReference type="AlphaFoldDB" id="A0A9P7R5X5"/>
<feature type="region of interest" description="Disordered" evidence="1">
    <location>
        <begin position="219"/>
        <end position="248"/>
    </location>
</feature>
<proteinExistence type="predicted"/>
<dbReference type="PANTHER" id="PTHR12975">
    <property type="entry name" value="TRANSPORT PROTEIN TRAPP"/>
    <property type="match status" value="1"/>
</dbReference>
<reference evidence="2" key="1">
    <citation type="submission" date="2021-05" db="EMBL/GenBank/DDBJ databases">
        <title>Comparative genomics of three Colletotrichum scovillei strains and genetic complementation revealed genes involved fungal growth and virulence on chili pepper.</title>
        <authorList>
            <person name="Hsieh D.-K."/>
            <person name="Chuang S.-C."/>
            <person name="Chen C.-Y."/>
            <person name="Chao Y.-T."/>
            <person name="Lu M.-Y.J."/>
            <person name="Lee M.-H."/>
            <person name="Shih M.-C."/>
        </authorList>
    </citation>
    <scope>NUCLEOTIDE SEQUENCE</scope>
    <source>
        <strain evidence="2">Coll-153</strain>
    </source>
</reference>
<keyword evidence="3" id="KW-1185">Reference proteome</keyword>
<dbReference type="EMBL" id="JAESDN010000006">
    <property type="protein sequence ID" value="KAG7048319.1"/>
    <property type="molecule type" value="Genomic_DNA"/>
</dbReference>
<dbReference type="Pfam" id="PF12739">
    <property type="entry name" value="TRAPPC-Trs85"/>
    <property type="match status" value="1"/>
</dbReference>
<evidence type="ECO:0000313" key="3">
    <source>
        <dbReference type="Proteomes" id="UP000699042"/>
    </source>
</evidence>
<accession>A0A9P7R5X5</accession>
<gene>
    <name evidence="2" type="ORF">JMJ77_013963</name>
</gene>